<dbReference type="PANTHER" id="PTHR43285">
    <property type="entry name" value="ANTHRANILATE PHOSPHORIBOSYLTRANSFERASE"/>
    <property type="match status" value="1"/>
</dbReference>
<accession>A0A645HXF7</accession>
<keyword evidence="2 4" id="KW-0808">Transferase</keyword>
<proteinExistence type="predicted"/>
<dbReference type="PANTHER" id="PTHR43285:SF2">
    <property type="entry name" value="ANTHRANILATE PHOSPHORIBOSYLTRANSFERASE"/>
    <property type="match status" value="1"/>
</dbReference>
<dbReference type="GO" id="GO:0005829">
    <property type="term" value="C:cytosol"/>
    <property type="evidence" value="ECO:0007669"/>
    <property type="project" value="TreeGrafter"/>
</dbReference>
<dbReference type="InterPro" id="IPR000312">
    <property type="entry name" value="Glycosyl_Trfase_fam3"/>
</dbReference>
<evidence type="ECO:0000259" key="3">
    <source>
        <dbReference type="Pfam" id="PF00591"/>
    </source>
</evidence>
<dbReference type="EC" id="2.4.2.18" evidence="4"/>
<sequence>MMQPVASALARLGRKKALVVHALNNMDEISHVGITLIFRVDASGVHAEELDPSKLGFASATLEGIGGGPAWENAKVIKDVLAGQPGPARDIVMLNAAAALTVADKAKDLQTGLIMAAEAVDSGRAAQKLRGLAQFAQDYRVAEC</sequence>
<gene>
    <name evidence="4" type="primary">trpD_33</name>
    <name evidence="4" type="ORF">SDC9_191248</name>
</gene>
<evidence type="ECO:0000256" key="1">
    <source>
        <dbReference type="ARBA" id="ARBA00022676"/>
    </source>
</evidence>
<dbReference type="Gene3D" id="3.40.1030.10">
    <property type="entry name" value="Nucleoside phosphorylase/phosphoribosyltransferase catalytic domain"/>
    <property type="match status" value="1"/>
</dbReference>
<dbReference type="EMBL" id="VSSQ01102249">
    <property type="protein sequence ID" value="MPN43688.1"/>
    <property type="molecule type" value="Genomic_DNA"/>
</dbReference>
<feature type="domain" description="Glycosyl transferase family 3" evidence="3">
    <location>
        <begin position="2"/>
        <end position="125"/>
    </location>
</feature>
<dbReference type="GO" id="GO:0004048">
    <property type="term" value="F:anthranilate phosphoribosyltransferase activity"/>
    <property type="evidence" value="ECO:0007669"/>
    <property type="project" value="UniProtKB-EC"/>
</dbReference>
<evidence type="ECO:0000313" key="4">
    <source>
        <dbReference type="EMBL" id="MPN43688.1"/>
    </source>
</evidence>
<protein>
    <submittedName>
        <fullName evidence="4">Anthranilate phosphoribosyltransferase</fullName>
        <ecNumber evidence="4">2.4.2.18</ecNumber>
    </submittedName>
</protein>
<dbReference type="SUPFAM" id="SSF52418">
    <property type="entry name" value="Nucleoside phosphorylase/phosphoribosyltransferase catalytic domain"/>
    <property type="match status" value="1"/>
</dbReference>
<dbReference type="InterPro" id="IPR005940">
    <property type="entry name" value="Anthranilate_Pribosyl_Tfrase"/>
</dbReference>
<name>A0A645HXF7_9ZZZZ</name>
<dbReference type="AlphaFoldDB" id="A0A645HXF7"/>
<reference evidence="4" key="1">
    <citation type="submission" date="2019-08" db="EMBL/GenBank/DDBJ databases">
        <authorList>
            <person name="Kucharzyk K."/>
            <person name="Murdoch R.W."/>
            <person name="Higgins S."/>
            <person name="Loffler F."/>
        </authorList>
    </citation>
    <scope>NUCLEOTIDE SEQUENCE</scope>
</reference>
<comment type="caution">
    <text evidence="4">The sequence shown here is derived from an EMBL/GenBank/DDBJ whole genome shotgun (WGS) entry which is preliminary data.</text>
</comment>
<dbReference type="Pfam" id="PF00591">
    <property type="entry name" value="Glycos_transf_3"/>
    <property type="match status" value="1"/>
</dbReference>
<dbReference type="InterPro" id="IPR035902">
    <property type="entry name" value="Nuc_phospho_transferase"/>
</dbReference>
<evidence type="ECO:0000256" key="2">
    <source>
        <dbReference type="ARBA" id="ARBA00022679"/>
    </source>
</evidence>
<keyword evidence="1 4" id="KW-0328">Glycosyltransferase</keyword>
<organism evidence="4">
    <name type="scientific">bioreactor metagenome</name>
    <dbReference type="NCBI Taxonomy" id="1076179"/>
    <lineage>
        <taxon>unclassified sequences</taxon>
        <taxon>metagenomes</taxon>
        <taxon>ecological metagenomes</taxon>
    </lineage>
</organism>
<dbReference type="GO" id="GO:0000162">
    <property type="term" value="P:L-tryptophan biosynthetic process"/>
    <property type="evidence" value="ECO:0007669"/>
    <property type="project" value="InterPro"/>
</dbReference>